<organism evidence="1 2">
    <name type="scientific">Rangifer tarandus platyrhynchus</name>
    <name type="common">Svalbard reindeer</name>
    <dbReference type="NCBI Taxonomy" id="3082113"/>
    <lineage>
        <taxon>Eukaryota</taxon>
        <taxon>Metazoa</taxon>
        <taxon>Chordata</taxon>
        <taxon>Craniata</taxon>
        <taxon>Vertebrata</taxon>
        <taxon>Euteleostomi</taxon>
        <taxon>Mammalia</taxon>
        <taxon>Eutheria</taxon>
        <taxon>Laurasiatheria</taxon>
        <taxon>Artiodactyla</taxon>
        <taxon>Ruminantia</taxon>
        <taxon>Pecora</taxon>
        <taxon>Cervidae</taxon>
        <taxon>Odocoileinae</taxon>
        <taxon>Rangifer</taxon>
    </lineage>
</organism>
<dbReference type="Proteomes" id="UP001162501">
    <property type="component" value="Chromosome 21"/>
</dbReference>
<sequence>MTHTSPVSETASPSSTWHKSKSKVRNQINGLTSFMDASMLYGSAVALAMDLCNQTNILGLLSLSTCFQDNGQALLPFDNLHDDPASSPTARHASVASWQVRLGDGQSCLPRKKPVPGSRRGSPEGTPWGVHGFRPQY</sequence>
<name>A0AC59YX90_RANTA</name>
<dbReference type="EMBL" id="OX596105">
    <property type="protein sequence ID" value="CAN0053024.1"/>
    <property type="molecule type" value="Genomic_DNA"/>
</dbReference>
<evidence type="ECO:0000313" key="1">
    <source>
        <dbReference type="EMBL" id="CAN0053024.1"/>
    </source>
</evidence>
<gene>
    <name evidence="1" type="ORF">MRATA1EN22A_LOCUS11319</name>
</gene>
<reference evidence="1" key="1">
    <citation type="submission" date="2023-05" db="EMBL/GenBank/DDBJ databases">
        <authorList>
            <consortium name="ELIXIR-Norway"/>
        </authorList>
    </citation>
    <scope>NUCLEOTIDE SEQUENCE</scope>
</reference>
<evidence type="ECO:0000313" key="2">
    <source>
        <dbReference type="Proteomes" id="UP001162501"/>
    </source>
</evidence>
<reference evidence="1" key="2">
    <citation type="submission" date="2025-03" db="EMBL/GenBank/DDBJ databases">
        <authorList>
            <consortium name="ELIXIR-Norway"/>
            <consortium name="Elixir Norway"/>
        </authorList>
    </citation>
    <scope>NUCLEOTIDE SEQUENCE</scope>
</reference>
<accession>A0AC59YX90</accession>
<proteinExistence type="predicted"/>
<protein>
    <submittedName>
        <fullName evidence="1">Uncharacterized protein</fullName>
    </submittedName>
</protein>